<sequence>MNDIIIKDGIENMDFEKVTQMLSNSFWSPEIKIHEVKKGAINSALIVGAFVNDTEQIGYGRVISDKTRFAYITDVYIDVNFRKKGIGQKIINYILNNQKLEDVYQWLLITKDAHGVYNKVGFNPVARPLDLMEIRKIRPRR</sequence>
<dbReference type="Proteomes" id="UP000824633">
    <property type="component" value="Chromosome"/>
</dbReference>
<gene>
    <name evidence="2" type="ORF">psyc5s11_41690</name>
</gene>
<protein>
    <submittedName>
        <fullName evidence="2">N-acetyltransferase</fullName>
    </submittedName>
</protein>
<organism evidence="2 3">
    <name type="scientific">Clostridium gelidum</name>
    <dbReference type="NCBI Taxonomy" id="704125"/>
    <lineage>
        <taxon>Bacteria</taxon>
        <taxon>Bacillati</taxon>
        <taxon>Bacillota</taxon>
        <taxon>Clostridia</taxon>
        <taxon>Eubacteriales</taxon>
        <taxon>Clostridiaceae</taxon>
        <taxon>Clostridium</taxon>
    </lineage>
</organism>
<name>A0ABM7T7Z1_9CLOT</name>
<evidence type="ECO:0000313" key="2">
    <source>
        <dbReference type="EMBL" id="BCZ48102.1"/>
    </source>
</evidence>
<dbReference type="PANTHER" id="PTHR43233">
    <property type="entry name" value="FAMILY N-ACETYLTRANSFERASE, PUTATIVE (AFU_ORTHOLOGUE AFUA_6G03350)-RELATED"/>
    <property type="match status" value="1"/>
</dbReference>
<dbReference type="CDD" id="cd04301">
    <property type="entry name" value="NAT_SF"/>
    <property type="match status" value="1"/>
</dbReference>
<dbReference type="InterPro" id="IPR016181">
    <property type="entry name" value="Acyl_CoA_acyltransferase"/>
</dbReference>
<dbReference type="Pfam" id="PF13508">
    <property type="entry name" value="Acetyltransf_7"/>
    <property type="match status" value="1"/>
</dbReference>
<dbReference type="InterPro" id="IPR000182">
    <property type="entry name" value="GNAT_dom"/>
</dbReference>
<reference evidence="3" key="1">
    <citation type="submission" date="2021-07" db="EMBL/GenBank/DDBJ databases">
        <title>Complete genome sequencing of a Clostridium isolate.</title>
        <authorList>
            <person name="Ueki A."/>
            <person name="Tonouchi A."/>
        </authorList>
    </citation>
    <scope>NUCLEOTIDE SEQUENCE [LARGE SCALE GENOMIC DNA]</scope>
    <source>
        <strain evidence="3">C5S11</strain>
    </source>
</reference>
<proteinExistence type="predicted"/>
<dbReference type="SUPFAM" id="SSF55729">
    <property type="entry name" value="Acyl-CoA N-acyltransferases (Nat)"/>
    <property type="match status" value="1"/>
</dbReference>
<evidence type="ECO:0000313" key="3">
    <source>
        <dbReference type="Proteomes" id="UP000824633"/>
    </source>
</evidence>
<dbReference type="RefSeq" id="WP_224034396.1">
    <property type="nucleotide sequence ID" value="NZ_AP024849.1"/>
</dbReference>
<dbReference type="InterPro" id="IPR053144">
    <property type="entry name" value="Acetyltransferase_Butenolide"/>
</dbReference>
<evidence type="ECO:0000259" key="1">
    <source>
        <dbReference type="PROSITE" id="PS51186"/>
    </source>
</evidence>
<dbReference type="Gene3D" id="3.40.630.30">
    <property type="match status" value="1"/>
</dbReference>
<accession>A0ABM7T7Z1</accession>
<dbReference type="EMBL" id="AP024849">
    <property type="protein sequence ID" value="BCZ48102.1"/>
    <property type="molecule type" value="Genomic_DNA"/>
</dbReference>
<dbReference type="PROSITE" id="PS51186">
    <property type="entry name" value="GNAT"/>
    <property type="match status" value="1"/>
</dbReference>
<keyword evidence="3" id="KW-1185">Reference proteome</keyword>
<feature type="domain" description="N-acetyltransferase" evidence="1">
    <location>
        <begin position="4"/>
        <end position="141"/>
    </location>
</feature>
<dbReference type="PANTHER" id="PTHR43233:SF1">
    <property type="entry name" value="FAMILY N-ACETYLTRANSFERASE, PUTATIVE (AFU_ORTHOLOGUE AFUA_6G03350)-RELATED"/>
    <property type="match status" value="1"/>
</dbReference>